<reference evidence="1" key="1">
    <citation type="submission" date="2018-02" db="EMBL/GenBank/DDBJ databases">
        <title>Rhizophora mucronata_Transcriptome.</title>
        <authorList>
            <person name="Meera S.P."/>
            <person name="Sreeshan A."/>
            <person name="Augustine A."/>
        </authorList>
    </citation>
    <scope>NUCLEOTIDE SEQUENCE</scope>
    <source>
        <tissue evidence="1">Leaf</tissue>
    </source>
</reference>
<sequence>MSISVVQGWWKYAQMSFSFFQLPSYHVVGCGAFWRSSRLGLYPDYLLQFSNLCKFFFLLGAHILAGR</sequence>
<proteinExistence type="predicted"/>
<accession>A0A2P2NPR8</accession>
<organism evidence="1">
    <name type="scientific">Rhizophora mucronata</name>
    <name type="common">Asiatic mangrove</name>
    <dbReference type="NCBI Taxonomy" id="61149"/>
    <lineage>
        <taxon>Eukaryota</taxon>
        <taxon>Viridiplantae</taxon>
        <taxon>Streptophyta</taxon>
        <taxon>Embryophyta</taxon>
        <taxon>Tracheophyta</taxon>
        <taxon>Spermatophyta</taxon>
        <taxon>Magnoliopsida</taxon>
        <taxon>eudicotyledons</taxon>
        <taxon>Gunneridae</taxon>
        <taxon>Pentapetalae</taxon>
        <taxon>rosids</taxon>
        <taxon>fabids</taxon>
        <taxon>Malpighiales</taxon>
        <taxon>Rhizophoraceae</taxon>
        <taxon>Rhizophora</taxon>
    </lineage>
</organism>
<dbReference type="AlphaFoldDB" id="A0A2P2NPR8"/>
<protein>
    <submittedName>
        <fullName evidence="1">Uncharacterized protein</fullName>
    </submittedName>
</protein>
<dbReference type="EMBL" id="GGEC01064002">
    <property type="protein sequence ID" value="MBX44486.1"/>
    <property type="molecule type" value="Transcribed_RNA"/>
</dbReference>
<evidence type="ECO:0000313" key="1">
    <source>
        <dbReference type="EMBL" id="MBX44486.1"/>
    </source>
</evidence>
<name>A0A2P2NPR8_RHIMU</name>